<name>A0A1Y2F5L2_9FUNG</name>
<proteinExistence type="predicted"/>
<dbReference type="SUPFAM" id="SSF117281">
    <property type="entry name" value="Kelch motif"/>
    <property type="match status" value="1"/>
</dbReference>
<dbReference type="PANTHER" id="PTHR46093:SF18">
    <property type="entry name" value="FIBRONECTIN TYPE-III DOMAIN-CONTAINING PROTEIN"/>
    <property type="match status" value="1"/>
</dbReference>
<dbReference type="STRING" id="1754190.A0A1Y2F5L2"/>
<evidence type="ECO:0000256" key="1">
    <source>
        <dbReference type="ARBA" id="ARBA00022441"/>
    </source>
</evidence>
<evidence type="ECO:0000313" key="4">
    <source>
        <dbReference type="Proteomes" id="UP000193920"/>
    </source>
</evidence>
<dbReference type="Pfam" id="PF24681">
    <property type="entry name" value="Kelch_KLHDC2_KLHL20_DRC7"/>
    <property type="match status" value="2"/>
</dbReference>
<comment type="caution">
    <text evidence="3">The sequence shown here is derived from an EMBL/GenBank/DDBJ whole genome shotgun (WGS) entry which is preliminary data.</text>
</comment>
<keyword evidence="2" id="KW-0677">Repeat</keyword>
<dbReference type="PANTHER" id="PTHR46093">
    <property type="entry name" value="ACYL-COA-BINDING DOMAIN-CONTAINING PROTEIN 5"/>
    <property type="match status" value="1"/>
</dbReference>
<dbReference type="EMBL" id="MCOG01000015">
    <property type="protein sequence ID" value="ORY79153.1"/>
    <property type="molecule type" value="Genomic_DNA"/>
</dbReference>
<evidence type="ECO:0000256" key="2">
    <source>
        <dbReference type="ARBA" id="ARBA00022737"/>
    </source>
</evidence>
<gene>
    <name evidence="3" type="ORF">LY90DRAFT_61346</name>
</gene>
<dbReference type="Proteomes" id="UP000193920">
    <property type="component" value="Unassembled WGS sequence"/>
</dbReference>
<keyword evidence="4" id="KW-1185">Reference proteome</keyword>
<evidence type="ECO:0000313" key="3">
    <source>
        <dbReference type="EMBL" id="ORY79153.1"/>
    </source>
</evidence>
<keyword evidence="1" id="KW-0880">Kelch repeat</keyword>
<dbReference type="AlphaFoldDB" id="A0A1Y2F5L2"/>
<organism evidence="3 4">
    <name type="scientific">Neocallimastix californiae</name>
    <dbReference type="NCBI Taxonomy" id="1754190"/>
    <lineage>
        <taxon>Eukaryota</taxon>
        <taxon>Fungi</taxon>
        <taxon>Fungi incertae sedis</taxon>
        <taxon>Chytridiomycota</taxon>
        <taxon>Chytridiomycota incertae sedis</taxon>
        <taxon>Neocallimastigomycetes</taxon>
        <taxon>Neocallimastigales</taxon>
        <taxon>Neocallimastigaceae</taxon>
        <taxon>Neocallimastix</taxon>
    </lineage>
</organism>
<accession>A0A1Y2F5L2</accession>
<dbReference type="OrthoDB" id="263283at2759"/>
<protein>
    <submittedName>
        <fullName evidence="3">Galactose oxidase</fullName>
    </submittedName>
</protein>
<sequence>MLSCYGIETNSPPSPRIGHSLHYLKKSKEIVLFGGASIEEGTSNDIYIYNLSKNKWTKQKIVYKESNGKLSKIPEPRYEHTGIIIENKDGEEELFIFGGTTGVKLLNDSFIYNFKKNIWREVKTTGDIPSPRSINSGVYVNNEFLKNSVVIFGGSQYNTQAINDPSTYILNMDTFKWKKINATLSPSIRLGHTMTYNPISSEIYLFGGLNNTEVYNDLWKFNCCSLSWEKITDDEKNSPKGRSGHTAIMYSNNLYIFGGMQSNPPHVFEDINVYSIREY</sequence>
<dbReference type="InterPro" id="IPR015915">
    <property type="entry name" value="Kelch-typ_b-propeller"/>
</dbReference>
<reference evidence="3 4" key="1">
    <citation type="submission" date="2016-08" db="EMBL/GenBank/DDBJ databases">
        <title>A Parts List for Fungal Cellulosomes Revealed by Comparative Genomics.</title>
        <authorList>
            <consortium name="DOE Joint Genome Institute"/>
            <person name="Haitjema C.H."/>
            <person name="Gilmore S.P."/>
            <person name="Henske J.K."/>
            <person name="Solomon K.V."/>
            <person name="De Groot R."/>
            <person name="Kuo A."/>
            <person name="Mondo S.J."/>
            <person name="Salamov A.A."/>
            <person name="Labutti K."/>
            <person name="Zhao Z."/>
            <person name="Chiniquy J."/>
            <person name="Barry K."/>
            <person name="Brewer H.M."/>
            <person name="Purvine S.O."/>
            <person name="Wright A.T."/>
            <person name="Boxma B."/>
            <person name="Van Alen T."/>
            <person name="Hackstein J.H."/>
            <person name="Baker S.E."/>
            <person name="Grigoriev I.V."/>
            <person name="O'Malley M.A."/>
        </authorList>
    </citation>
    <scope>NUCLEOTIDE SEQUENCE [LARGE SCALE GENOMIC DNA]</scope>
    <source>
        <strain evidence="3 4">G1</strain>
    </source>
</reference>
<dbReference type="Gene3D" id="2.120.10.80">
    <property type="entry name" value="Kelch-type beta propeller"/>
    <property type="match status" value="2"/>
</dbReference>